<evidence type="ECO:0000256" key="1">
    <source>
        <dbReference type="SAM" id="MobiDB-lite"/>
    </source>
</evidence>
<organism evidence="2 3">
    <name type="scientific">Ectobacillus funiculus</name>
    <dbReference type="NCBI Taxonomy" id="137993"/>
    <lineage>
        <taxon>Bacteria</taxon>
        <taxon>Bacillati</taxon>
        <taxon>Bacillota</taxon>
        <taxon>Bacilli</taxon>
        <taxon>Bacillales</taxon>
        <taxon>Bacillaceae</taxon>
        <taxon>Ectobacillus</taxon>
    </lineage>
</organism>
<feature type="compositionally biased region" description="Polar residues" evidence="1">
    <location>
        <begin position="47"/>
        <end position="56"/>
    </location>
</feature>
<proteinExistence type="predicted"/>
<reference evidence="2 3" key="1">
    <citation type="submission" date="2024-09" db="EMBL/GenBank/DDBJ databases">
        <authorList>
            <person name="Sun Q."/>
            <person name="Mori K."/>
        </authorList>
    </citation>
    <scope>NUCLEOTIDE SEQUENCE [LARGE SCALE GENOMIC DNA]</scope>
    <source>
        <strain evidence="2 3">JCM 11201</strain>
    </source>
</reference>
<dbReference type="RefSeq" id="WP_379947801.1">
    <property type="nucleotide sequence ID" value="NZ_JBHMAF010000013.1"/>
</dbReference>
<dbReference type="Proteomes" id="UP001589609">
    <property type="component" value="Unassembled WGS sequence"/>
</dbReference>
<evidence type="ECO:0000313" key="2">
    <source>
        <dbReference type="EMBL" id="MFB9757497.1"/>
    </source>
</evidence>
<gene>
    <name evidence="2" type="ORF">ACFFMS_02920</name>
</gene>
<keyword evidence="3" id="KW-1185">Reference proteome</keyword>
<comment type="caution">
    <text evidence="2">The sequence shown here is derived from an EMBL/GenBank/DDBJ whole genome shotgun (WGS) entry which is preliminary data.</text>
</comment>
<name>A0ABV5WA86_9BACI</name>
<sequence>MSNLENNEQAAPKKVSLQEAMKQMLANKKQGQATGKTDNGLVKNTKAMKSQQTKKPNNQRRRTGV</sequence>
<feature type="region of interest" description="Disordered" evidence="1">
    <location>
        <begin position="1"/>
        <end position="65"/>
    </location>
</feature>
<dbReference type="EMBL" id="JBHMAF010000013">
    <property type="protein sequence ID" value="MFB9757497.1"/>
    <property type="molecule type" value="Genomic_DNA"/>
</dbReference>
<protein>
    <submittedName>
        <fullName evidence="2">Uncharacterized protein</fullName>
    </submittedName>
</protein>
<accession>A0ABV5WA86</accession>
<evidence type="ECO:0000313" key="3">
    <source>
        <dbReference type="Proteomes" id="UP001589609"/>
    </source>
</evidence>